<feature type="region of interest" description="Disordered" evidence="1">
    <location>
        <begin position="1"/>
        <end position="41"/>
    </location>
</feature>
<dbReference type="OMA" id="EREEICW"/>
<protein>
    <submittedName>
        <fullName evidence="2">Uncharacterized protein</fullName>
    </submittedName>
</protein>
<feature type="region of interest" description="Disordered" evidence="1">
    <location>
        <begin position="142"/>
        <end position="181"/>
    </location>
</feature>
<comment type="caution">
    <text evidence="2">The sequence shown here is derived from an EMBL/GenBank/DDBJ whole genome shotgun (WGS) entry which is preliminary data.</text>
</comment>
<feature type="compositionally biased region" description="Basic residues" evidence="1">
    <location>
        <begin position="166"/>
        <end position="178"/>
    </location>
</feature>
<name>A0A401QJL5_SCYTO</name>
<evidence type="ECO:0000313" key="2">
    <source>
        <dbReference type="EMBL" id="GCB85544.1"/>
    </source>
</evidence>
<dbReference type="AlphaFoldDB" id="A0A401QJL5"/>
<feature type="compositionally biased region" description="Basic and acidic residues" evidence="1">
    <location>
        <begin position="1"/>
        <end position="28"/>
    </location>
</feature>
<accession>A0A401QJL5</accession>
<gene>
    <name evidence="2" type="ORF">scyTo_0026216</name>
</gene>
<sequence>MEPMTKEEWVQREREKKQGMEEAARKAEEDLDGLSQRRKELEEEVNVVELLEWAKETMKGDKERERKGKNVRKICEWGTEEDLSECGSETLQGKIEGKRVGWNREEKEREEICWEVPGGTNRRRLEKPWMWKHPERYPEKNRIKGKMEEETEASSEDEGGQSVLGGRRKSMRKKHKPVKFPAEDRREKKVLPVILKGGRLQYIPWSGQDLPSLINELPNILDGAGRWIGQLEAGMMGKRMALGDVKALLTKVLGMDQMAEVMRRAGIPMAAYDPEVDGTLMDPYRQDIWQALRDTYPNRMDVKTLRGEPLGEEENAAMYVEKQLRRWRRDTERDILIDPLTNAMFRATILEGLPVPAKTRLEEVVGLDSKSYREFVDYVAHAVERHRKDEKKCRQTAEGDTT</sequence>
<organism evidence="2 3">
    <name type="scientific">Scyliorhinus torazame</name>
    <name type="common">Cloudy catshark</name>
    <name type="synonym">Catulus torazame</name>
    <dbReference type="NCBI Taxonomy" id="75743"/>
    <lineage>
        <taxon>Eukaryota</taxon>
        <taxon>Metazoa</taxon>
        <taxon>Chordata</taxon>
        <taxon>Craniata</taxon>
        <taxon>Vertebrata</taxon>
        <taxon>Chondrichthyes</taxon>
        <taxon>Elasmobranchii</taxon>
        <taxon>Galeomorphii</taxon>
        <taxon>Galeoidea</taxon>
        <taxon>Carcharhiniformes</taxon>
        <taxon>Scyliorhinidae</taxon>
        <taxon>Scyliorhinus</taxon>
    </lineage>
</organism>
<evidence type="ECO:0000256" key="1">
    <source>
        <dbReference type="SAM" id="MobiDB-lite"/>
    </source>
</evidence>
<proteinExistence type="predicted"/>
<evidence type="ECO:0000313" key="3">
    <source>
        <dbReference type="Proteomes" id="UP000288216"/>
    </source>
</evidence>
<reference evidence="2 3" key="1">
    <citation type="journal article" date="2018" name="Nat. Ecol. Evol.">
        <title>Shark genomes provide insights into elasmobranch evolution and the origin of vertebrates.</title>
        <authorList>
            <person name="Hara Y"/>
            <person name="Yamaguchi K"/>
            <person name="Onimaru K"/>
            <person name="Kadota M"/>
            <person name="Koyanagi M"/>
            <person name="Keeley SD"/>
            <person name="Tatsumi K"/>
            <person name="Tanaka K"/>
            <person name="Motone F"/>
            <person name="Kageyama Y"/>
            <person name="Nozu R"/>
            <person name="Adachi N"/>
            <person name="Nishimura O"/>
            <person name="Nakagawa R"/>
            <person name="Tanegashima C"/>
            <person name="Kiyatake I"/>
            <person name="Matsumoto R"/>
            <person name="Murakumo K"/>
            <person name="Nishida K"/>
            <person name="Terakita A"/>
            <person name="Kuratani S"/>
            <person name="Sato K"/>
            <person name="Hyodo S Kuraku.S."/>
        </authorList>
    </citation>
    <scope>NUCLEOTIDE SEQUENCE [LARGE SCALE GENOMIC DNA]</scope>
</reference>
<keyword evidence="3" id="KW-1185">Reference proteome</keyword>
<feature type="compositionally biased region" description="Acidic residues" evidence="1">
    <location>
        <begin position="149"/>
        <end position="159"/>
    </location>
</feature>
<dbReference type="EMBL" id="BFAA01171357">
    <property type="protein sequence ID" value="GCB85544.1"/>
    <property type="molecule type" value="Genomic_DNA"/>
</dbReference>
<dbReference type="Proteomes" id="UP000288216">
    <property type="component" value="Unassembled WGS sequence"/>
</dbReference>
<dbReference type="OrthoDB" id="8956736at2759"/>